<dbReference type="InterPro" id="IPR052214">
    <property type="entry name" value="DAG_Lipase-Related"/>
</dbReference>
<dbReference type="GO" id="GO:0016298">
    <property type="term" value="F:lipase activity"/>
    <property type="evidence" value="ECO:0007669"/>
    <property type="project" value="TreeGrafter"/>
</dbReference>
<dbReference type="GO" id="GO:0019369">
    <property type="term" value="P:arachidonate metabolic process"/>
    <property type="evidence" value="ECO:0007669"/>
    <property type="project" value="TreeGrafter"/>
</dbReference>
<keyword evidence="1" id="KW-0378">Hydrolase</keyword>
<gene>
    <name evidence="4" type="ORF">BIW11_04260</name>
</gene>
<protein>
    <submittedName>
        <fullName evidence="4">Electroneutral sodium bicarbonate exchanger 1-like</fullName>
    </submittedName>
</protein>
<keyword evidence="2" id="KW-0442">Lipid degradation</keyword>
<comment type="caution">
    <text evidence="4">The sequence shown here is derived from an EMBL/GenBank/DDBJ whole genome shotgun (WGS) entry which is preliminary data.</text>
</comment>
<dbReference type="PANTHER" id="PTHR45792:SF2">
    <property type="entry name" value="DIACYLGLYCEROL LIPASE-BETA"/>
    <property type="match status" value="1"/>
</dbReference>
<dbReference type="GO" id="GO:0046340">
    <property type="term" value="P:diacylglycerol catabolic process"/>
    <property type="evidence" value="ECO:0007669"/>
    <property type="project" value="TreeGrafter"/>
</dbReference>
<sequence>MTLGVLLRSRYPTLRCFVFSPPGGTFSRELCRLTETFALSVVVGDDAIPRLGVAQLEELKRQMLTCLVENDRPKHEILTQGLGAYFCNLRSRQNCPRMTGHTTARYKEMKQQKMDKILNTQLEASASGSTNLFQDKPESTVRFALGTVTHNKLFPPGRILYLIETHYGFEPWWASADYFDHVIISPHMLTDHLPDVCYRALKHVCDRTFEHL</sequence>
<dbReference type="OrthoDB" id="6510373at2759"/>
<dbReference type="PANTHER" id="PTHR45792">
    <property type="entry name" value="DIACYLGLYCEROL LIPASE HOMOLOG-RELATED"/>
    <property type="match status" value="1"/>
</dbReference>
<accession>A0A1V9X8S5</accession>
<proteinExistence type="predicted"/>
<evidence type="ECO:0000313" key="5">
    <source>
        <dbReference type="Proteomes" id="UP000192247"/>
    </source>
</evidence>
<keyword evidence="3" id="KW-0443">Lipid metabolism</keyword>
<evidence type="ECO:0000256" key="3">
    <source>
        <dbReference type="ARBA" id="ARBA00023098"/>
    </source>
</evidence>
<keyword evidence="5" id="KW-1185">Reference proteome</keyword>
<evidence type="ECO:0000256" key="2">
    <source>
        <dbReference type="ARBA" id="ARBA00022963"/>
    </source>
</evidence>
<organism evidence="4 5">
    <name type="scientific">Tropilaelaps mercedesae</name>
    <dbReference type="NCBI Taxonomy" id="418985"/>
    <lineage>
        <taxon>Eukaryota</taxon>
        <taxon>Metazoa</taxon>
        <taxon>Ecdysozoa</taxon>
        <taxon>Arthropoda</taxon>
        <taxon>Chelicerata</taxon>
        <taxon>Arachnida</taxon>
        <taxon>Acari</taxon>
        <taxon>Parasitiformes</taxon>
        <taxon>Mesostigmata</taxon>
        <taxon>Gamasina</taxon>
        <taxon>Dermanyssoidea</taxon>
        <taxon>Laelapidae</taxon>
        <taxon>Tropilaelaps</taxon>
    </lineage>
</organism>
<dbReference type="AlphaFoldDB" id="A0A1V9X8S5"/>
<dbReference type="Proteomes" id="UP000192247">
    <property type="component" value="Unassembled WGS sequence"/>
</dbReference>
<evidence type="ECO:0000313" key="4">
    <source>
        <dbReference type="EMBL" id="OQR69939.1"/>
    </source>
</evidence>
<dbReference type="InParanoid" id="A0A1V9X8S5"/>
<dbReference type="EMBL" id="MNPL01019339">
    <property type="protein sequence ID" value="OQR69939.1"/>
    <property type="molecule type" value="Genomic_DNA"/>
</dbReference>
<reference evidence="4 5" key="1">
    <citation type="journal article" date="2017" name="Gigascience">
        <title>Draft genome of the honey bee ectoparasitic mite, Tropilaelaps mercedesae, is shaped by the parasitic life history.</title>
        <authorList>
            <person name="Dong X."/>
            <person name="Armstrong S.D."/>
            <person name="Xia D."/>
            <person name="Makepeace B.L."/>
            <person name="Darby A.C."/>
            <person name="Kadowaki T."/>
        </authorList>
    </citation>
    <scope>NUCLEOTIDE SEQUENCE [LARGE SCALE GENOMIC DNA]</scope>
    <source>
        <strain evidence="4">Wuxi-XJTLU</strain>
    </source>
</reference>
<name>A0A1V9X8S5_9ACAR</name>
<evidence type="ECO:0000256" key="1">
    <source>
        <dbReference type="ARBA" id="ARBA00022801"/>
    </source>
</evidence>